<dbReference type="Proteomes" id="UP000263957">
    <property type="component" value="Unassembled WGS sequence"/>
</dbReference>
<dbReference type="SUPFAM" id="SSF47240">
    <property type="entry name" value="Ferritin-like"/>
    <property type="match status" value="1"/>
</dbReference>
<reference evidence="3 4" key="1">
    <citation type="journal article" date="2018" name="Nat. Biotechnol.">
        <title>A standardized bacterial taxonomy based on genome phylogeny substantially revises the tree of life.</title>
        <authorList>
            <person name="Parks D.H."/>
            <person name="Chuvochina M."/>
            <person name="Waite D.W."/>
            <person name="Rinke C."/>
            <person name="Skarshewski A."/>
            <person name="Chaumeil P.A."/>
            <person name="Hugenholtz P."/>
        </authorList>
    </citation>
    <scope>NUCLEOTIDE SEQUENCE [LARGE SCALE GENOMIC DNA]</scope>
    <source>
        <strain evidence="3">UBA10378</strain>
    </source>
</reference>
<dbReference type="InterPro" id="IPR012348">
    <property type="entry name" value="RNR-like"/>
</dbReference>
<feature type="region of interest" description="Disordered" evidence="1">
    <location>
        <begin position="1"/>
        <end position="21"/>
    </location>
</feature>
<name>A0A356W8A4_9PROT</name>
<dbReference type="AlphaFoldDB" id="A0A356W8A4"/>
<evidence type="ECO:0000259" key="2">
    <source>
        <dbReference type="SMART" id="SM00746"/>
    </source>
</evidence>
<accession>A0A356W8A4</accession>
<dbReference type="SMART" id="SM00746">
    <property type="entry name" value="TRASH"/>
    <property type="match status" value="1"/>
</dbReference>
<dbReference type="InterPro" id="IPR011017">
    <property type="entry name" value="TRASH_dom"/>
</dbReference>
<evidence type="ECO:0000256" key="1">
    <source>
        <dbReference type="SAM" id="MobiDB-lite"/>
    </source>
</evidence>
<dbReference type="Gene3D" id="1.10.620.20">
    <property type="entry name" value="Ribonucleotide Reductase, subunit A"/>
    <property type="match status" value="1"/>
</dbReference>
<comment type="caution">
    <text evidence="3">The sequence shown here is derived from an EMBL/GenBank/DDBJ whole genome shotgun (WGS) entry which is preliminary data.</text>
</comment>
<dbReference type="Pfam" id="PF04945">
    <property type="entry name" value="YHS"/>
    <property type="match status" value="1"/>
</dbReference>
<dbReference type="EMBL" id="DOGS01000197">
    <property type="protein sequence ID" value="HBQ49172.1"/>
    <property type="molecule type" value="Genomic_DNA"/>
</dbReference>
<dbReference type="GO" id="GO:0016491">
    <property type="term" value="F:oxidoreductase activity"/>
    <property type="evidence" value="ECO:0007669"/>
    <property type="project" value="InterPro"/>
</dbReference>
<evidence type="ECO:0000313" key="3">
    <source>
        <dbReference type="EMBL" id="HBQ49172.1"/>
    </source>
</evidence>
<feature type="domain" description="TRASH" evidence="2">
    <location>
        <begin position="50"/>
        <end position="88"/>
    </location>
</feature>
<sequence>MDQHSKQGEGERKQVETAAESHKLQGHNCCSGHGSCGGHGHHHAPAAVKDPVCGMTVDPNAGKPRFDHNGSTYHFCSEKCLGKFKADPDHYLSGA</sequence>
<feature type="non-terminal residue" evidence="3">
    <location>
        <position position="95"/>
    </location>
</feature>
<proteinExistence type="predicted"/>
<organism evidence="3 4">
    <name type="scientific">Hyphomonas atlantica</name>
    <dbReference type="NCBI Taxonomy" id="1280948"/>
    <lineage>
        <taxon>Bacteria</taxon>
        <taxon>Pseudomonadati</taxon>
        <taxon>Pseudomonadota</taxon>
        <taxon>Alphaproteobacteria</taxon>
        <taxon>Hyphomonadales</taxon>
        <taxon>Hyphomonadaceae</taxon>
        <taxon>Hyphomonas</taxon>
    </lineage>
</organism>
<dbReference type="InterPro" id="IPR007029">
    <property type="entry name" value="YHS_dom"/>
</dbReference>
<dbReference type="InterPro" id="IPR009078">
    <property type="entry name" value="Ferritin-like_SF"/>
</dbReference>
<evidence type="ECO:0000313" key="4">
    <source>
        <dbReference type="Proteomes" id="UP000263957"/>
    </source>
</evidence>
<gene>
    <name evidence="3" type="ORF">DD728_09855</name>
</gene>
<protein>
    <submittedName>
        <fullName evidence="3">Haloacid dehalogenase</fullName>
    </submittedName>
</protein>